<accession>A0A9K3DBZ4</accession>
<feature type="non-terminal residue" evidence="2">
    <location>
        <position position="59"/>
    </location>
</feature>
<keyword evidence="3" id="KW-1185">Reference proteome</keyword>
<feature type="non-terminal residue" evidence="2">
    <location>
        <position position="1"/>
    </location>
</feature>
<evidence type="ECO:0000313" key="2">
    <source>
        <dbReference type="EMBL" id="GIQ92694.1"/>
    </source>
</evidence>
<name>A0A9K3DBZ4_9EUKA</name>
<feature type="chain" id="PRO_5039934402" evidence="1">
    <location>
        <begin position="19"/>
        <end position="59"/>
    </location>
</feature>
<dbReference type="AlphaFoldDB" id="A0A9K3DBZ4"/>
<comment type="caution">
    <text evidence="2">The sequence shown here is derived from an EMBL/GenBank/DDBJ whole genome shotgun (WGS) entry which is preliminary data.</text>
</comment>
<reference evidence="2 3" key="1">
    <citation type="journal article" date="2018" name="PLoS ONE">
        <title>The draft genome of Kipferlia bialata reveals reductive genome evolution in fornicate parasites.</title>
        <authorList>
            <person name="Tanifuji G."/>
            <person name="Takabayashi S."/>
            <person name="Kume K."/>
            <person name="Takagi M."/>
            <person name="Nakayama T."/>
            <person name="Kamikawa R."/>
            <person name="Inagaki Y."/>
            <person name="Hashimoto T."/>
        </authorList>
    </citation>
    <scope>NUCLEOTIDE SEQUENCE [LARGE SCALE GENOMIC DNA]</scope>
    <source>
        <strain evidence="2">NY0173</strain>
    </source>
</reference>
<dbReference type="Proteomes" id="UP000265618">
    <property type="component" value="Unassembled WGS sequence"/>
</dbReference>
<keyword evidence="1" id="KW-0732">Signal</keyword>
<proteinExistence type="predicted"/>
<protein>
    <submittedName>
        <fullName evidence="2">Uncharacterized protein</fullName>
    </submittedName>
</protein>
<feature type="signal peptide" evidence="1">
    <location>
        <begin position="1"/>
        <end position="18"/>
    </location>
</feature>
<dbReference type="EMBL" id="BDIP01010284">
    <property type="protein sequence ID" value="GIQ92694.1"/>
    <property type="molecule type" value="Genomic_DNA"/>
</dbReference>
<evidence type="ECO:0000313" key="3">
    <source>
        <dbReference type="Proteomes" id="UP000265618"/>
    </source>
</evidence>
<sequence length="59" mass="6526">KWATISLHLPSIVSSLWGSVSYGCMDMIEIHPAASILRVFSAQTPPHPTLELYDTVVEE</sequence>
<organism evidence="2 3">
    <name type="scientific">Kipferlia bialata</name>
    <dbReference type="NCBI Taxonomy" id="797122"/>
    <lineage>
        <taxon>Eukaryota</taxon>
        <taxon>Metamonada</taxon>
        <taxon>Carpediemonas-like organisms</taxon>
        <taxon>Kipferlia</taxon>
    </lineage>
</organism>
<gene>
    <name evidence="2" type="ORF">KIPB_016607</name>
</gene>
<evidence type="ECO:0000256" key="1">
    <source>
        <dbReference type="SAM" id="SignalP"/>
    </source>
</evidence>